<dbReference type="InterPro" id="IPR029033">
    <property type="entry name" value="His_PPase_superfam"/>
</dbReference>
<dbReference type="EMBL" id="JAEPRA010000001">
    <property type="protein sequence ID" value="KAG2188936.1"/>
    <property type="molecule type" value="Genomic_DNA"/>
</dbReference>
<name>A0A8H7QAQ8_9FUNG</name>
<keyword evidence="2" id="KW-1185">Reference proteome</keyword>
<reference evidence="1" key="1">
    <citation type="submission" date="2020-12" db="EMBL/GenBank/DDBJ databases">
        <title>Metabolic potential, ecology and presence of endohyphal bacteria is reflected in genomic diversity of Mucoromycotina.</title>
        <authorList>
            <person name="Muszewska A."/>
            <person name="Okrasinska A."/>
            <person name="Steczkiewicz K."/>
            <person name="Drgas O."/>
            <person name="Orlowska M."/>
            <person name="Perlinska-Lenart U."/>
            <person name="Aleksandrzak-Piekarczyk T."/>
            <person name="Szatraj K."/>
            <person name="Zielenkiewicz U."/>
            <person name="Pilsyk S."/>
            <person name="Malc E."/>
            <person name="Mieczkowski P."/>
            <person name="Kruszewska J.S."/>
            <person name="Biernat P."/>
            <person name="Pawlowska J."/>
        </authorList>
    </citation>
    <scope>NUCLEOTIDE SEQUENCE</scope>
    <source>
        <strain evidence="1">WA0000051536</strain>
    </source>
</reference>
<dbReference type="PANTHER" id="PTHR16469">
    <property type="entry name" value="UBIQUITIN-ASSOCIATED AND SH3 DOMAIN-CONTAINING BA-RELATED"/>
    <property type="match status" value="1"/>
</dbReference>
<organism evidence="1 2">
    <name type="scientific">Umbelopsis vinacea</name>
    <dbReference type="NCBI Taxonomy" id="44442"/>
    <lineage>
        <taxon>Eukaryota</taxon>
        <taxon>Fungi</taxon>
        <taxon>Fungi incertae sedis</taxon>
        <taxon>Mucoromycota</taxon>
        <taxon>Mucoromycotina</taxon>
        <taxon>Umbelopsidomycetes</taxon>
        <taxon>Umbelopsidales</taxon>
        <taxon>Umbelopsidaceae</taxon>
        <taxon>Umbelopsis</taxon>
    </lineage>
</organism>
<dbReference type="InterPro" id="IPR013078">
    <property type="entry name" value="His_Pase_superF_clade-1"/>
</dbReference>
<protein>
    <recommendedName>
        <fullName evidence="3">Phosphoglycerate mutase-like protein</fullName>
    </recommendedName>
</protein>
<accession>A0A8H7QAQ8</accession>
<dbReference type="SUPFAM" id="SSF53254">
    <property type="entry name" value="Phosphoglycerate mutase-like"/>
    <property type="match status" value="1"/>
</dbReference>
<dbReference type="PANTHER" id="PTHR16469:SF27">
    <property type="entry name" value="UBIQUITIN-ASSOCIATED AND SH3 DOMAIN-CONTAINING BA-RELATED"/>
    <property type="match status" value="1"/>
</dbReference>
<dbReference type="Pfam" id="PF00300">
    <property type="entry name" value="His_Phos_1"/>
    <property type="match status" value="1"/>
</dbReference>
<dbReference type="OrthoDB" id="433124at2759"/>
<dbReference type="AlphaFoldDB" id="A0A8H7QAQ8"/>
<dbReference type="InterPro" id="IPR051710">
    <property type="entry name" value="Phosphatase_SH3-domain"/>
</dbReference>
<dbReference type="CDD" id="cd07067">
    <property type="entry name" value="HP_PGM_like"/>
    <property type="match status" value="1"/>
</dbReference>
<evidence type="ECO:0008006" key="3">
    <source>
        <dbReference type="Google" id="ProtNLM"/>
    </source>
</evidence>
<evidence type="ECO:0000313" key="2">
    <source>
        <dbReference type="Proteomes" id="UP000612746"/>
    </source>
</evidence>
<sequence>MERGKFAHLVQLAPDQLDHVDKNWQADPSDGIWDPPLSEKGQLQSQKTGAYLIDLLREKDVKLENSTIVFLCSPFQRCIDTAMGIARGLQHAKQTFLRLEPSAGEWMTERFFEDVECTAQQMVKRKIQDIARNHVEISKILSMDWQYSPIRDEFVFPEKRVEMEERFDDLRRSMDTMIACDVKANRIGMLKQDMTRRDIVVVLVTHAAGINALLGSYKQESTLLETPYCCVSRVRYKPSMAEDSDSGEEDITTNGQWVVDMEVSSKHLKGTSLA</sequence>
<evidence type="ECO:0000313" key="1">
    <source>
        <dbReference type="EMBL" id="KAG2188936.1"/>
    </source>
</evidence>
<dbReference type="Gene3D" id="3.40.50.1240">
    <property type="entry name" value="Phosphoglycerate mutase-like"/>
    <property type="match status" value="1"/>
</dbReference>
<proteinExistence type="predicted"/>
<gene>
    <name evidence="1" type="ORF">INT44_004078</name>
</gene>
<comment type="caution">
    <text evidence="1">The sequence shown here is derived from an EMBL/GenBank/DDBJ whole genome shotgun (WGS) entry which is preliminary data.</text>
</comment>
<dbReference type="Proteomes" id="UP000612746">
    <property type="component" value="Unassembled WGS sequence"/>
</dbReference>